<feature type="domain" description="Histidine kinase" evidence="11">
    <location>
        <begin position="225"/>
        <end position="421"/>
    </location>
</feature>
<evidence type="ECO:0000256" key="8">
    <source>
        <dbReference type="ARBA" id="ARBA00022777"/>
    </source>
</evidence>
<dbReference type="InterPro" id="IPR005467">
    <property type="entry name" value="His_kinase_dom"/>
</dbReference>
<dbReference type="CDD" id="cd06225">
    <property type="entry name" value="HAMP"/>
    <property type="match status" value="1"/>
</dbReference>
<evidence type="ECO:0000259" key="11">
    <source>
        <dbReference type="PROSITE" id="PS50109"/>
    </source>
</evidence>
<dbReference type="STRING" id="1572751.PK98_13120"/>
<keyword evidence="10" id="KW-0472">Membrane</keyword>
<dbReference type="GO" id="GO:0005524">
    <property type="term" value="F:ATP binding"/>
    <property type="evidence" value="ECO:0007669"/>
    <property type="project" value="UniProtKB-KW"/>
</dbReference>
<organism evidence="13 14">
    <name type="scientific">Croceibacterium mercuriale</name>
    <dbReference type="NCBI Taxonomy" id="1572751"/>
    <lineage>
        <taxon>Bacteria</taxon>
        <taxon>Pseudomonadati</taxon>
        <taxon>Pseudomonadota</taxon>
        <taxon>Alphaproteobacteria</taxon>
        <taxon>Sphingomonadales</taxon>
        <taxon>Erythrobacteraceae</taxon>
        <taxon>Croceibacterium</taxon>
    </lineage>
</organism>
<dbReference type="SUPFAM" id="SSF55874">
    <property type="entry name" value="ATPase domain of HSP90 chaperone/DNA topoisomerase II/histidine kinase"/>
    <property type="match status" value="1"/>
</dbReference>
<dbReference type="AlphaFoldDB" id="A0A0B2BUR3"/>
<comment type="catalytic activity">
    <reaction evidence="1">
        <text>ATP + protein L-histidine = ADP + protein N-phospho-L-histidine.</text>
        <dbReference type="EC" id="2.7.13.3"/>
    </reaction>
</comment>
<sequence>MIGSLFLTLGLVQLAGSLMFYGIIDRQTLRDDHARRVAELLVVSDRLHAIAPEQTARSMTTSHLVARIASAPRVTRAPHDEMLRDIAARIIAWEPSLADRSLHLRLVRTSRNSTDLIGSLQLADGTWLNFRSHDISTMWPVAWRANVLTFVLAVAILGAGLALLNRLGAPLRRLADAAGAIGHGREVTIDEGHGPRDLRDLAHAMNVMQERIAQLLQDQARSFEAISHDLRTPLARQKIAATFVEDAEIAGIITGSATEMDDLLTSLQTYLRAQHLTASPERIELAEFLRESLAGFGEQVTIAPCPAAWVVTYPEPLGLAVHALVENAARHGGAAAITIGRTGDGWVITITDLGPGIPQAEFEAILQPFYRLDVARQRNTKGFGLGIPTAHHLMMRFNGALTFESPPGGGLVARLQVPLAEG</sequence>
<dbReference type="InterPro" id="IPR003660">
    <property type="entry name" value="HAMP_dom"/>
</dbReference>
<evidence type="ECO:0000259" key="12">
    <source>
        <dbReference type="PROSITE" id="PS50885"/>
    </source>
</evidence>
<dbReference type="InterPro" id="IPR004358">
    <property type="entry name" value="Sig_transdc_His_kin-like_C"/>
</dbReference>
<name>A0A0B2BUR3_9SPHN</name>
<comment type="caution">
    <text evidence="13">The sequence shown here is derived from an EMBL/GenBank/DDBJ whole genome shotgun (WGS) entry which is preliminary data.</text>
</comment>
<dbReference type="Gene3D" id="3.30.565.10">
    <property type="entry name" value="Histidine kinase-like ATPase, C-terminal domain"/>
    <property type="match status" value="1"/>
</dbReference>
<evidence type="ECO:0000256" key="6">
    <source>
        <dbReference type="ARBA" id="ARBA00022679"/>
    </source>
</evidence>
<dbReference type="Gene3D" id="1.10.287.130">
    <property type="match status" value="1"/>
</dbReference>
<dbReference type="SUPFAM" id="SSF47384">
    <property type="entry name" value="Homodimeric domain of signal transducing histidine kinase"/>
    <property type="match status" value="1"/>
</dbReference>
<dbReference type="PANTHER" id="PTHR44936:SF10">
    <property type="entry name" value="SENSOR PROTEIN RSTB"/>
    <property type="match status" value="1"/>
</dbReference>
<dbReference type="Proteomes" id="UP000030988">
    <property type="component" value="Unassembled WGS sequence"/>
</dbReference>
<dbReference type="EMBL" id="JTDN01000002">
    <property type="protein sequence ID" value="KHL25154.1"/>
    <property type="molecule type" value="Genomic_DNA"/>
</dbReference>
<keyword evidence="14" id="KW-1185">Reference proteome</keyword>
<keyword evidence="10" id="KW-1133">Transmembrane helix</keyword>
<dbReference type="SMART" id="SM00387">
    <property type="entry name" value="HATPase_c"/>
    <property type="match status" value="1"/>
</dbReference>
<dbReference type="EC" id="2.7.13.3" evidence="3"/>
<evidence type="ECO:0000256" key="7">
    <source>
        <dbReference type="ARBA" id="ARBA00022741"/>
    </source>
</evidence>
<dbReference type="InterPro" id="IPR003594">
    <property type="entry name" value="HATPase_dom"/>
</dbReference>
<protein>
    <recommendedName>
        <fullName evidence="3">histidine kinase</fullName>
        <ecNumber evidence="3">2.7.13.3</ecNumber>
    </recommendedName>
</protein>
<keyword evidence="5" id="KW-0597">Phosphoprotein</keyword>
<dbReference type="GO" id="GO:0005886">
    <property type="term" value="C:plasma membrane"/>
    <property type="evidence" value="ECO:0007669"/>
    <property type="project" value="UniProtKB-SubCell"/>
</dbReference>
<evidence type="ECO:0000256" key="5">
    <source>
        <dbReference type="ARBA" id="ARBA00022553"/>
    </source>
</evidence>
<evidence type="ECO:0000256" key="2">
    <source>
        <dbReference type="ARBA" id="ARBA00004651"/>
    </source>
</evidence>
<dbReference type="GO" id="GO:0000155">
    <property type="term" value="F:phosphorelay sensor kinase activity"/>
    <property type="evidence" value="ECO:0007669"/>
    <property type="project" value="InterPro"/>
</dbReference>
<keyword evidence="4" id="KW-1003">Cell membrane</keyword>
<dbReference type="InterPro" id="IPR036097">
    <property type="entry name" value="HisK_dim/P_sf"/>
</dbReference>
<accession>A0A0B2BUR3</accession>
<keyword evidence="10" id="KW-0812">Transmembrane</keyword>
<comment type="subcellular location">
    <subcellularLocation>
        <location evidence="2">Cell membrane</location>
        <topology evidence="2">Multi-pass membrane protein</topology>
    </subcellularLocation>
</comment>
<dbReference type="SMART" id="SM00304">
    <property type="entry name" value="HAMP"/>
    <property type="match status" value="1"/>
</dbReference>
<reference evidence="13 14" key="1">
    <citation type="submission" date="2014-11" db="EMBL/GenBank/DDBJ databases">
        <title>Draft genome sequence of Kirrobacter mercurialis.</title>
        <authorList>
            <person name="Coil D.A."/>
            <person name="Eisen J.A."/>
        </authorList>
    </citation>
    <scope>NUCLEOTIDE SEQUENCE [LARGE SCALE GENOMIC DNA]</scope>
    <source>
        <strain evidence="13 14">Coronado</strain>
    </source>
</reference>
<keyword evidence="9" id="KW-0067">ATP-binding</keyword>
<evidence type="ECO:0000256" key="10">
    <source>
        <dbReference type="SAM" id="Phobius"/>
    </source>
</evidence>
<dbReference type="SMART" id="SM00388">
    <property type="entry name" value="HisKA"/>
    <property type="match status" value="1"/>
</dbReference>
<dbReference type="InterPro" id="IPR036890">
    <property type="entry name" value="HATPase_C_sf"/>
</dbReference>
<keyword evidence="6" id="KW-0808">Transferase</keyword>
<evidence type="ECO:0000256" key="9">
    <source>
        <dbReference type="ARBA" id="ARBA00022840"/>
    </source>
</evidence>
<feature type="domain" description="HAMP" evidence="12">
    <location>
        <begin position="165"/>
        <end position="217"/>
    </location>
</feature>
<dbReference type="Pfam" id="PF00672">
    <property type="entry name" value="HAMP"/>
    <property type="match status" value="1"/>
</dbReference>
<dbReference type="PROSITE" id="PS50109">
    <property type="entry name" value="HIS_KIN"/>
    <property type="match status" value="1"/>
</dbReference>
<evidence type="ECO:0000313" key="13">
    <source>
        <dbReference type="EMBL" id="KHL25154.1"/>
    </source>
</evidence>
<keyword evidence="8 13" id="KW-0418">Kinase</keyword>
<proteinExistence type="predicted"/>
<dbReference type="InterPro" id="IPR003661">
    <property type="entry name" value="HisK_dim/P_dom"/>
</dbReference>
<dbReference type="PROSITE" id="PS50885">
    <property type="entry name" value="HAMP"/>
    <property type="match status" value="1"/>
</dbReference>
<dbReference type="PRINTS" id="PR00344">
    <property type="entry name" value="BCTRLSENSOR"/>
</dbReference>
<dbReference type="Pfam" id="PF02518">
    <property type="entry name" value="HATPase_c"/>
    <property type="match status" value="1"/>
</dbReference>
<dbReference type="PANTHER" id="PTHR44936">
    <property type="entry name" value="SENSOR PROTEIN CREC"/>
    <property type="match status" value="1"/>
</dbReference>
<dbReference type="InterPro" id="IPR050980">
    <property type="entry name" value="2C_sensor_his_kinase"/>
</dbReference>
<evidence type="ECO:0000256" key="1">
    <source>
        <dbReference type="ARBA" id="ARBA00000085"/>
    </source>
</evidence>
<gene>
    <name evidence="13" type="ORF">PK98_13120</name>
</gene>
<feature type="transmembrane region" description="Helical" evidence="10">
    <location>
        <begin position="141"/>
        <end position="164"/>
    </location>
</feature>
<evidence type="ECO:0000313" key="14">
    <source>
        <dbReference type="Proteomes" id="UP000030988"/>
    </source>
</evidence>
<evidence type="ECO:0000256" key="3">
    <source>
        <dbReference type="ARBA" id="ARBA00012438"/>
    </source>
</evidence>
<evidence type="ECO:0000256" key="4">
    <source>
        <dbReference type="ARBA" id="ARBA00022475"/>
    </source>
</evidence>
<keyword evidence="7" id="KW-0547">Nucleotide-binding</keyword>